<comment type="caution">
    <text evidence="1">The sequence shown here is derived from an EMBL/GenBank/DDBJ whole genome shotgun (WGS) entry which is preliminary data.</text>
</comment>
<accession>A0AAD4NVD0</accession>
<dbReference type="EMBL" id="JAANER010000001">
    <property type="protein sequence ID" value="KAG9195758.1"/>
    <property type="molecule type" value="Genomic_DNA"/>
</dbReference>
<dbReference type="AlphaFoldDB" id="A0AAD4NVD0"/>
<proteinExistence type="predicted"/>
<name>A0AAD4NVD0_9PLEO</name>
<reference evidence="1" key="1">
    <citation type="submission" date="2021-07" db="EMBL/GenBank/DDBJ databases">
        <title>Genome Resource of American Ginseng Black Spot Pathogen Alternaria panax.</title>
        <authorList>
            <person name="Qiu C."/>
            <person name="Wang W."/>
            <person name="Liu Z."/>
        </authorList>
    </citation>
    <scope>NUCLEOTIDE SEQUENCE</scope>
    <source>
        <strain evidence="1">BNCC115425</strain>
    </source>
</reference>
<gene>
    <name evidence="1" type="ORF">G6011_00879</name>
</gene>
<evidence type="ECO:0000313" key="1">
    <source>
        <dbReference type="EMBL" id="KAG9195758.1"/>
    </source>
</evidence>
<protein>
    <submittedName>
        <fullName evidence="1">Uncharacterized protein</fullName>
    </submittedName>
</protein>
<dbReference type="Proteomes" id="UP001199106">
    <property type="component" value="Unassembled WGS sequence"/>
</dbReference>
<keyword evidence="2" id="KW-1185">Reference proteome</keyword>
<organism evidence="1 2">
    <name type="scientific">Alternaria panax</name>
    <dbReference type="NCBI Taxonomy" id="48097"/>
    <lineage>
        <taxon>Eukaryota</taxon>
        <taxon>Fungi</taxon>
        <taxon>Dikarya</taxon>
        <taxon>Ascomycota</taxon>
        <taxon>Pezizomycotina</taxon>
        <taxon>Dothideomycetes</taxon>
        <taxon>Pleosporomycetidae</taxon>
        <taxon>Pleosporales</taxon>
        <taxon>Pleosporineae</taxon>
        <taxon>Pleosporaceae</taxon>
        <taxon>Alternaria</taxon>
        <taxon>Alternaria sect. Panax</taxon>
    </lineage>
</organism>
<sequence>MASTAPLNRIDSPNASHSVGPFCRSFFATAVLHLFEEEKRKVDLTAEYAWTGLPKERRAYLEFETEFHDALARLKKKGAVSQNQFVVQDWYQLDTTSSTVDTITSRTGNMSLNKDKQHRVTPEHQLKADILVRECKLYLYRHPGPYDTQGNKKFHDTMMGIIGGRYSTTNPYNQEKVYKQVMYRKNVAKLATELLILAQIPLPHRRNCAHFDQTCFERDLATELMSKYYIASSKVHHMGVLPRAAVDGSQGSGWSKPAKYIAAAVALDRSIKDEADIVAALERMRICYKSLFQHIKARLDEDEELMRKKGAWFDVLRSEGPTSW</sequence>
<evidence type="ECO:0000313" key="2">
    <source>
        <dbReference type="Proteomes" id="UP001199106"/>
    </source>
</evidence>